<dbReference type="KEGG" id="pcy:PCYB_008100"/>
<dbReference type="VEuPathDB" id="PlasmoDB:PCYB_008100"/>
<gene>
    <name evidence="1" type="ORF">PCYB_008100</name>
</gene>
<accession>K6UFG5</accession>
<dbReference type="AlphaFoldDB" id="K6UFG5"/>
<keyword evidence="2" id="KW-1185">Reference proteome</keyword>
<proteinExistence type="predicted"/>
<dbReference type="Proteomes" id="UP000006319">
    <property type="component" value="Unassembled WGS sequence"/>
</dbReference>
<evidence type="ECO:0000313" key="1">
    <source>
        <dbReference type="EMBL" id="GAB70061.1"/>
    </source>
</evidence>
<dbReference type="RefSeq" id="XP_004228279.1">
    <property type="nucleotide sequence ID" value="XM_004228231.1"/>
</dbReference>
<protein>
    <submittedName>
        <fullName evidence="1">CYIR protein</fullName>
    </submittedName>
</protein>
<reference evidence="1 2" key="1">
    <citation type="journal article" date="2012" name="Nat. Genet.">
        <title>Plasmodium cynomolgi genome sequences provide insight into Plasmodium vivax and the monkey malaria clade.</title>
        <authorList>
            <person name="Tachibana S."/>
            <person name="Sullivan S.A."/>
            <person name="Kawai S."/>
            <person name="Nakamura S."/>
            <person name="Kim H.R."/>
            <person name="Goto N."/>
            <person name="Arisue N."/>
            <person name="Palacpac N.M.Q."/>
            <person name="Honma H."/>
            <person name="Yagi M."/>
            <person name="Tougan T."/>
            <person name="Katakai Y."/>
            <person name="Kaneko O."/>
            <person name="Mita T."/>
            <person name="Kita K."/>
            <person name="Yasutomi Y."/>
            <person name="Sutton P.L."/>
            <person name="Shakhbatyan R."/>
            <person name="Horii T."/>
            <person name="Yasunaga T."/>
            <person name="Barnwell J.W."/>
            <person name="Escalante A.A."/>
            <person name="Carlton J.M."/>
            <person name="Tanabe K."/>
        </authorList>
    </citation>
    <scope>NUCLEOTIDE SEQUENCE [LARGE SCALE GENOMIC DNA]</scope>
    <source>
        <strain evidence="1 2">B</strain>
    </source>
</reference>
<evidence type="ECO:0000313" key="2">
    <source>
        <dbReference type="Proteomes" id="UP000006319"/>
    </source>
</evidence>
<feature type="non-terminal residue" evidence="1">
    <location>
        <position position="1"/>
    </location>
</feature>
<organism evidence="1 2">
    <name type="scientific">Plasmodium cynomolgi (strain B)</name>
    <dbReference type="NCBI Taxonomy" id="1120755"/>
    <lineage>
        <taxon>Eukaryota</taxon>
        <taxon>Sar</taxon>
        <taxon>Alveolata</taxon>
        <taxon>Apicomplexa</taxon>
        <taxon>Aconoidasida</taxon>
        <taxon>Haemosporida</taxon>
        <taxon>Plasmodiidae</taxon>
        <taxon>Plasmodium</taxon>
        <taxon>Plasmodium (Plasmodium)</taxon>
    </lineage>
</organism>
<name>K6UFG5_PLACD</name>
<dbReference type="EMBL" id="DF158675">
    <property type="protein sequence ID" value="GAB70061.1"/>
    <property type="molecule type" value="Genomic_DNA"/>
</dbReference>
<sequence length="73" mass="8911">FRKVCSKVKNYLNYVKSFDLLICSMHREKVKYEIYIKFDKLIIQYKDFVAYKASSEPNLDNKYKCAWKCSNFY</sequence>
<dbReference type="GeneID" id="14696603"/>